<keyword evidence="1 7" id="KW-0597">Phosphoprotein</keyword>
<keyword evidence="12" id="KW-1185">Reference proteome</keyword>
<dbReference type="AlphaFoldDB" id="A0A2T4YXY8"/>
<dbReference type="SUPFAM" id="SSF52172">
    <property type="entry name" value="CheY-like"/>
    <property type="match status" value="1"/>
</dbReference>
<dbReference type="Gene3D" id="3.40.50.2300">
    <property type="match status" value="1"/>
</dbReference>
<dbReference type="InterPro" id="IPR001789">
    <property type="entry name" value="Sig_transdc_resp-reg_receiver"/>
</dbReference>
<proteinExistence type="predicted"/>
<comment type="caution">
    <text evidence="11">The sequence shown here is derived from an EMBL/GenBank/DDBJ whole genome shotgun (WGS) entry which is preliminary data.</text>
</comment>
<sequence length="240" mass="26423">MNILIIEDDPRIADFLQRGLRAEGMRVQVARSGAEGLDQARAAWDDHRGGGETTVVILDLMLGDMSGLDVCQTLRAGQVELPILMLTALSTVEDRVTGLRLGADDYLCKPFDFEELLARIEALRRRGRALQTPASPVLRVADLELDRMTMKVTRGGKVLALTARELALLELLMSAPGRLFSRERILANVWGVNEDPLTNIVDVYIGRLRSKVDAGQAQPLIHTQRGLGYRLEVDPAGSAR</sequence>
<dbReference type="CDD" id="cd00383">
    <property type="entry name" value="trans_reg_C"/>
    <property type="match status" value="1"/>
</dbReference>
<name>A0A2T4YXY8_9HYPH</name>
<evidence type="ECO:0000313" key="12">
    <source>
        <dbReference type="Proteomes" id="UP000241808"/>
    </source>
</evidence>
<dbReference type="SMART" id="SM00862">
    <property type="entry name" value="Trans_reg_C"/>
    <property type="match status" value="1"/>
</dbReference>
<evidence type="ECO:0000256" key="5">
    <source>
        <dbReference type="ARBA" id="ARBA00023163"/>
    </source>
</evidence>
<organism evidence="11 12">
    <name type="scientific">Phreatobacter oligotrophus</name>
    <dbReference type="NCBI Taxonomy" id="1122261"/>
    <lineage>
        <taxon>Bacteria</taxon>
        <taxon>Pseudomonadati</taxon>
        <taxon>Pseudomonadota</taxon>
        <taxon>Alphaproteobacteria</taxon>
        <taxon>Hyphomicrobiales</taxon>
        <taxon>Phreatobacteraceae</taxon>
        <taxon>Phreatobacter</taxon>
    </lineage>
</organism>
<dbReference type="GO" id="GO:0005829">
    <property type="term" value="C:cytosol"/>
    <property type="evidence" value="ECO:0007669"/>
    <property type="project" value="TreeGrafter"/>
</dbReference>
<evidence type="ECO:0000256" key="3">
    <source>
        <dbReference type="ARBA" id="ARBA00023015"/>
    </source>
</evidence>
<feature type="DNA-binding region" description="OmpR/PhoB-type" evidence="8">
    <location>
        <begin position="135"/>
        <end position="233"/>
    </location>
</feature>
<dbReference type="GO" id="GO:0000976">
    <property type="term" value="F:transcription cis-regulatory region binding"/>
    <property type="evidence" value="ECO:0007669"/>
    <property type="project" value="TreeGrafter"/>
</dbReference>
<evidence type="ECO:0000256" key="6">
    <source>
        <dbReference type="ARBA" id="ARBA00040524"/>
    </source>
</evidence>
<evidence type="ECO:0000256" key="2">
    <source>
        <dbReference type="ARBA" id="ARBA00023012"/>
    </source>
</evidence>
<dbReference type="Pfam" id="PF00486">
    <property type="entry name" value="Trans_reg_C"/>
    <property type="match status" value="1"/>
</dbReference>
<dbReference type="Proteomes" id="UP000241808">
    <property type="component" value="Unassembled WGS sequence"/>
</dbReference>
<dbReference type="GO" id="GO:0006355">
    <property type="term" value="P:regulation of DNA-templated transcription"/>
    <property type="evidence" value="ECO:0007669"/>
    <property type="project" value="InterPro"/>
</dbReference>
<dbReference type="Pfam" id="PF00072">
    <property type="entry name" value="Response_reg"/>
    <property type="match status" value="1"/>
</dbReference>
<dbReference type="PROSITE" id="PS51755">
    <property type="entry name" value="OMPR_PHOB"/>
    <property type="match status" value="1"/>
</dbReference>
<reference evidence="11 12" key="1">
    <citation type="submission" date="2018-04" db="EMBL/GenBank/DDBJ databases">
        <title>Genomic Encyclopedia of Archaeal and Bacterial Type Strains, Phase II (KMG-II): from individual species to whole genera.</title>
        <authorList>
            <person name="Goeker M."/>
        </authorList>
    </citation>
    <scope>NUCLEOTIDE SEQUENCE [LARGE SCALE GENOMIC DNA]</scope>
    <source>
        <strain evidence="11 12">DSM 25521</strain>
    </source>
</reference>
<keyword evidence="3" id="KW-0805">Transcription regulation</keyword>
<dbReference type="InterPro" id="IPR011006">
    <property type="entry name" value="CheY-like_superfamily"/>
</dbReference>
<feature type="modified residue" description="4-aspartylphosphate" evidence="7">
    <location>
        <position position="59"/>
    </location>
</feature>
<evidence type="ECO:0000256" key="7">
    <source>
        <dbReference type="PROSITE-ProRule" id="PRU00169"/>
    </source>
</evidence>
<dbReference type="GO" id="GO:0000156">
    <property type="term" value="F:phosphorelay response regulator activity"/>
    <property type="evidence" value="ECO:0007669"/>
    <property type="project" value="TreeGrafter"/>
</dbReference>
<keyword evidence="2" id="KW-0902">Two-component regulatory system</keyword>
<dbReference type="PANTHER" id="PTHR48111">
    <property type="entry name" value="REGULATOR OF RPOS"/>
    <property type="match status" value="1"/>
</dbReference>
<evidence type="ECO:0000313" key="11">
    <source>
        <dbReference type="EMBL" id="PTM51384.1"/>
    </source>
</evidence>
<dbReference type="OrthoDB" id="9802426at2"/>
<evidence type="ECO:0000256" key="4">
    <source>
        <dbReference type="ARBA" id="ARBA00023125"/>
    </source>
</evidence>
<dbReference type="PANTHER" id="PTHR48111:SF22">
    <property type="entry name" value="REGULATOR OF RPOS"/>
    <property type="match status" value="1"/>
</dbReference>
<evidence type="ECO:0000256" key="1">
    <source>
        <dbReference type="ARBA" id="ARBA00022553"/>
    </source>
</evidence>
<gene>
    <name evidence="11" type="ORF">C8P69_11049</name>
</gene>
<dbReference type="FunFam" id="1.10.10.10:FF:000005">
    <property type="entry name" value="Two-component system response regulator"/>
    <property type="match status" value="1"/>
</dbReference>
<protein>
    <recommendedName>
        <fullName evidence="6">Cell cycle response regulator CtrA</fullName>
    </recommendedName>
</protein>
<feature type="domain" description="OmpR/PhoB-type" evidence="10">
    <location>
        <begin position="135"/>
        <end position="233"/>
    </location>
</feature>
<evidence type="ECO:0000256" key="8">
    <source>
        <dbReference type="PROSITE-ProRule" id="PRU01091"/>
    </source>
</evidence>
<dbReference type="InterPro" id="IPR001867">
    <property type="entry name" value="OmpR/PhoB-type_DNA-bd"/>
</dbReference>
<dbReference type="EMBL" id="PZZL01000010">
    <property type="protein sequence ID" value="PTM51384.1"/>
    <property type="molecule type" value="Genomic_DNA"/>
</dbReference>
<dbReference type="SMART" id="SM00448">
    <property type="entry name" value="REC"/>
    <property type="match status" value="1"/>
</dbReference>
<dbReference type="InterPro" id="IPR036388">
    <property type="entry name" value="WH-like_DNA-bd_sf"/>
</dbReference>
<evidence type="ECO:0000259" key="10">
    <source>
        <dbReference type="PROSITE" id="PS51755"/>
    </source>
</evidence>
<dbReference type="Gene3D" id="1.10.10.10">
    <property type="entry name" value="Winged helix-like DNA-binding domain superfamily/Winged helix DNA-binding domain"/>
    <property type="match status" value="1"/>
</dbReference>
<accession>A0A2T4YXY8</accession>
<dbReference type="PROSITE" id="PS50110">
    <property type="entry name" value="RESPONSE_REGULATORY"/>
    <property type="match status" value="1"/>
</dbReference>
<keyword evidence="4 8" id="KW-0238">DNA-binding</keyword>
<dbReference type="GO" id="GO:0032993">
    <property type="term" value="C:protein-DNA complex"/>
    <property type="evidence" value="ECO:0007669"/>
    <property type="project" value="TreeGrafter"/>
</dbReference>
<evidence type="ECO:0000259" key="9">
    <source>
        <dbReference type="PROSITE" id="PS50110"/>
    </source>
</evidence>
<dbReference type="Gene3D" id="6.10.250.690">
    <property type="match status" value="1"/>
</dbReference>
<feature type="domain" description="Response regulatory" evidence="9">
    <location>
        <begin position="2"/>
        <end position="124"/>
    </location>
</feature>
<dbReference type="InterPro" id="IPR039420">
    <property type="entry name" value="WalR-like"/>
</dbReference>
<dbReference type="RefSeq" id="WP_108179072.1">
    <property type="nucleotide sequence ID" value="NZ_PZZL01000010.1"/>
</dbReference>
<keyword evidence="5" id="KW-0804">Transcription</keyword>